<evidence type="ECO:0000256" key="1">
    <source>
        <dbReference type="ARBA" id="ARBA00023125"/>
    </source>
</evidence>
<dbReference type="AlphaFoldDB" id="A0A9D1W217"/>
<dbReference type="PANTHER" id="PTHR46558">
    <property type="entry name" value="TRACRIPTIONAL REGULATORY PROTEIN-RELATED-RELATED"/>
    <property type="match status" value="1"/>
</dbReference>
<keyword evidence="1" id="KW-0238">DNA-binding</keyword>
<protein>
    <submittedName>
        <fullName evidence="4">Helix-turn-helix domain-containing protein</fullName>
    </submittedName>
</protein>
<evidence type="ECO:0000313" key="5">
    <source>
        <dbReference type="Proteomes" id="UP000886847"/>
    </source>
</evidence>
<feature type="transmembrane region" description="Helical" evidence="2">
    <location>
        <begin position="220"/>
        <end position="241"/>
    </location>
</feature>
<dbReference type="CDD" id="cd00093">
    <property type="entry name" value="HTH_XRE"/>
    <property type="match status" value="1"/>
</dbReference>
<dbReference type="InterPro" id="IPR010982">
    <property type="entry name" value="Lambda_DNA-bd_dom_sf"/>
</dbReference>
<reference evidence="4" key="2">
    <citation type="submission" date="2021-04" db="EMBL/GenBank/DDBJ databases">
        <authorList>
            <person name="Gilroy R."/>
        </authorList>
    </citation>
    <scope>NUCLEOTIDE SEQUENCE</scope>
    <source>
        <strain evidence="4">2189</strain>
    </source>
</reference>
<feature type="domain" description="HTH cro/C1-type" evidence="3">
    <location>
        <begin position="10"/>
        <end position="64"/>
    </location>
</feature>
<dbReference type="InterPro" id="IPR001387">
    <property type="entry name" value="Cro/C1-type_HTH"/>
</dbReference>
<dbReference type="PROSITE" id="PS50943">
    <property type="entry name" value="HTH_CROC1"/>
    <property type="match status" value="1"/>
</dbReference>
<keyword evidence="2" id="KW-1133">Transmembrane helix</keyword>
<dbReference type="SMART" id="SM00530">
    <property type="entry name" value="HTH_XRE"/>
    <property type="match status" value="1"/>
</dbReference>
<accession>A0A9D1W217</accession>
<gene>
    <name evidence="4" type="ORF">H9851_06170</name>
</gene>
<dbReference type="Proteomes" id="UP000886847">
    <property type="component" value="Unassembled WGS sequence"/>
</dbReference>
<dbReference type="PANTHER" id="PTHR46558:SF11">
    <property type="entry name" value="HTH-TYPE TRANSCRIPTIONAL REGULATOR XRE"/>
    <property type="match status" value="1"/>
</dbReference>
<proteinExistence type="predicted"/>
<feature type="transmembrane region" description="Helical" evidence="2">
    <location>
        <begin position="127"/>
        <end position="148"/>
    </location>
</feature>
<dbReference type="SUPFAM" id="SSF47413">
    <property type="entry name" value="lambda repressor-like DNA-binding domains"/>
    <property type="match status" value="1"/>
</dbReference>
<feature type="transmembrane region" description="Helical" evidence="2">
    <location>
        <begin position="292"/>
        <end position="315"/>
    </location>
</feature>
<evidence type="ECO:0000259" key="3">
    <source>
        <dbReference type="PROSITE" id="PS50943"/>
    </source>
</evidence>
<feature type="transmembrane region" description="Helical" evidence="2">
    <location>
        <begin position="179"/>
        <end position="200"/>
    </location>
</feature>
<evidence type="ECO:0000313" key="4">
    <source>
        <dbReference type="EMBL" id="HIX50847.1"/>
    </source>
</evidence>
<evidence type="ECO:0000256" key="2">
    <source>
        <dbReference type="SAM" id="Phobius"/>
    </source>
</evidence>
<organism evidence="4 5">
    <name type="scientific">Candidatus Borkfalkia faecavium</name>
    <dbReference type="NCBI Taxonomy" id="2838508"/>
    <lineage>
        <taxon>Bacteria</taxon>
        <taxon>Bacillati</taxon>
        <taxon>Bacillota</taxon>
        <taxon>Clostridia</taxon>
        <taxon>Christensenellales</taxon>
        <taxon>Christensenellaceae</taxon>
        <taxon>Candidatus Borkfalkia</taxon>
    </lineage>
</organism>
<keyword evidence="2" id="KW-0472">Membrane</keyword>
<sequence>MTKISMGEFISVQRKAKGMTQQQVADELGVSNKTVSSWETGASCPDISLIPAIADLFGVTCDEILRAERVPPAEPEDVSARQREHALRYALTRRRSNAVLCGWISAGLSAVGLIVTLIVAFAASNSLIAFLVGLIFLIASLLVTLIACSRAMLMTQQESVEGAPLDEFRRELFSIRMRAIVLNLAVFGFILPHLLMVLIYRSNGDLVHFTDVALSVPYAFLYGAVCCAAILLLCFPLYLIAKGNCKAFDERARKLAFWNLRHGCLLGLSFLVLSFGIITGCVVLTVTFSIHAAVTTIAAILVEGALLAGTIWLYIRARRQYIAKQQRTM</sequence>
<name>A0A9D1W217_9FIRM</name>
<dbReference type="GO" id="GO:0003677">
    <property type="term" value="F:DNA binding"/>
    <property type="evidence" value="ECO:0007669"/>
    <property type="project" value="UniProtKB-KW"/>
</dbReference>
<reference evidence="4" key="1">
    <citation type="journal article" date="2021" name="PeerJ">
        <title>Extensive microbial diversity within the chicken gut microbiome revealed by metagenomics and culture.</title>
        <authorList>
            <person name="Gilroy R."/>
            <person name="Ravi A."/>
            <person name="Getino M."/>
            <person name="Pursley I."/>
            <person name="Horton D.L."/>
            <person name="Alikhan N.F."/>
            <person name="Baker D."/>
            <person name="Gharbi K."/>
            <person name="Hall N."/>
            <person name="Watson M."/>
            <person name="Adriaenssens E.M."/>
            <person name="Foster-Nyarko E."/>
            <person name="Jarju S."/>
            <person name="Secka A."/>
            <person name="Antonio M."/>
            <person name="Oren A."/>
            <person name="Chaudhuri R.R."/>
            <person name="La Ragione R."/>
            <person name="Hildebrand F."/>
            <person name="Pallen M.J."/>
        </authorList>
    </citation>
    <scope>NUCLEOTIDE SEQUENCE</scope>
    <source>
        <strain evidence="4">2189</strain>
    </source>
</reference>
<dbReference type="Pfam" id="PF01381">
    <property type="entry name" value="HTH_3"/>
    <property type="match status" value="1"/>
</dbReference>
<dbReference type="EMBL" id="DXEW01000029">
    <property type="protein sequence ID" value="HIX50847.1"/>
    <property type="molecule type" value="Genomic_DNA"/>
</dbReference>
<feature type="transmembrane region" description="Helical" evidence="2">
    <location>
        <begin position="98"/>
        <end position="121"/>
    </location>
</feature>
<keyword evidence="2" id="KW-0812">Transmembrane</keyword>
<dbReference type="Gene3D" id="1.10.260.40">
    <property type="entry name" value="lambda repressor-like DNA-binding domains"/>
    <property type="match status" value="1"/>
</dbReference>
<comment type="caution">
    <text evidence="4">The sequence shown here is derived from an EMBL/GenBank/DDBJ whole genome shotgun (WGS) entry which is preliminary data.</text>
</comment>
<feature type="transmembrane region" description="Helical" evidence="2">
    <location>
        <begin position="262"/>
        <end position="286"/>
    </location>
</feature>